<dbReference type="Gene3D" id="1.10.3210.10">
    <property type="entry name" value="Hypothetical protein af1432"/>
    <property type="match status" value="1"/>
</dbReference>
<evidence type="ECO:0000313" key="1">
    <source>
        <dbReference type="EMBL" id="BFD46540.1"/>
    </source>
</evidence>
<dbReference type="EMBL" id="AP029170">
    <property type="protein sequence ID" value="BFD46540.1"/>
    <property type="molecule type" value="Genomic_DNA"/>
</dbReference>
<accession>A0AAT9G9P6</accession>
<proteinExistence type="predicted"/>
<protein>
    <submittedName>
        <fullName evidence="1">HD domain-containing protein</fullName>
    </submittedName>
</protein>
<dbReference type="Pfam" id="PF13328">
    <property type="entry name" value="HD_4"/>
    <property type="match status" value="1"/>
</dbReference>
<dbReference type="AlphaFoldDB" id="A0AAT9G9P6"/>
<organism evidence="1">
    <name type="scientific">Candidatus Tisiphia endosymbiont of Sergentomyia squamirostris</name>
    <dbReference type="NCBI Taxonomy" id="3113639"/>
    <lineage>
        <taxon>Bacteria</taxon>
        <taxon>Pseudomonadati</taxon>
        <taxon>Pseudomonadota</taxon>
        <taxon>Alphaproteobacteria</taxon>
        <taxon>Rickettsiales</taxon>
        <taxon>Rickettsiaceae</taxon>
        <taxon>Rickettsieae</taxon>
        <taxon>Candidatus Tisiphia</taxon>
    </lineage>
</organism>
<name>A0AAT9G9P6_9RICK</name>
<sequence>MVFMEEDINYWDNSKYALCQYATRLLDKLRKMNEEVNRPIDIDEVIKAIYYAKKYHGSQMRQSGEPYYSHPLEVAYMISDYLYRTDIIVTSILHDTIEDTELTEKMIAYIFGKQVASQVEDLSRNKPHGKISSAEIMESLYRQKKYDTLIIKIFDRLHNIETLEAKSPEKAKKIIEETLKYSLILCEVVELPWLCDILYEKCYKHNIRLGVIKNNADIFTKLSQANYSH</sequence>
<dbReference type="PANTHER" id="PTHR21262">
    <property type="entry name" value="GUANOSINE-3',5'-BIS DIPHOSPHATE 3'-PYROPHOSPHOHYDROLASE"/>
    <property type="match status" value="1"/>
</dbReference>
<dbReference type="SUPFAM" id="SSF109604">
    <property type="entry name" value="HD-domain/PDEase-like"/>
    <property type="match status" value="1"/>
</dbReference>
<dbReference type="GO" id="GO:0005886">
    <property type="term" value="C:plasma membrane"/>
    <property type="evidence" value="ECO:0007669"/>
    <property type="project" value="TreeGrafter"/>
</dbReference>
<gene>
    <name evidence="1" type="ORF">DMENIID0002_11860</name>
</gene>
<reference evidence="1" key="1">
    <citation type="submission" date="2024-01" db="EMBL/GenBank/DDBJ databases">
        <title>Sequencing the genomes of a sandfly, Sergentomyia squamirostris, and its two endosymbionts.</title>
        <authorList>
            <person name="Itokawa K."/>
            <person name="Sanjoba C."/>
        </authorList>
    </citation>
    <scope>NUCLEOTIDE SEQUENCE</scope>
    <source>
        <strain evidence="1">RiSSQ</strain>
    </source>
</reference>
<dbReference type="PANTHER" id="PTHR21262:SF31">
    <property type="entry name" value="GTP PYROPHOSPHOKINASE"/>
    <property type="match status" value="1"/>
</dbReference>